<dbReference type="InterPro" id="IPR021109">
    <property type="entry name" value="Peptidase_aspartic_dom_sf"/>
</dbReference>
<dbReference type="GO" id="GO:0005576">
    <property type="term" value="C:extracellular region"/>
    <property type="evidence" value="ECO:0007669"/>
    <property type="project" value="UniProtKB-ARBA"/>
</dbReference>
<organism evidence="10 11">
    <name type="scientific">Komagataella pastoris</name>
    <name type="common">Yeast</name>
    <name type="synonym">Pichia pastoris</name>
    <dbReference type="NCBI Taxonomy" id="4922"/>
    <lineage>
        <taxon>Eukaryota</taxon>
        <taxon>Fungi</taxon>
        <taxon>Dikarya</taxon>
        <taxon>Ascomycota</taxon>
        <taxon>Saccharomycotina</taxon>
        <taxon>Pichiomycetes</taxon>
        <taxon>Pichiales</taxon>
        <taxon>Pichiaceae</taxon>
        <taxon>Komagataella</taxon>
    </lineage>
</organism>
<dbReference type="PANTHER" id="PTHR47966">
    <property type="entry name" value="BETA-SITE APP-CLEAVING ENZYME, ISOFORM A-RELATED"/>
    <property type="match status" value="1"/>
</dbReference>
<dbReference type="SUPFAM" id="SSF50630">
    <property type="entry name" value="Acid proteases"/>
    <property type="match status" value="1"/>
</dbReference>
<dbReference type="PROSITE" id="PS51767">
    <property type="entry name" value="PEPTIDASE_A1"/>
    <property type="match status" value="1"/>
</dbReference>
<keyword evidence="6" id="KW-0645">Protease</keyword>
<evidence type="ECO:0000256" key="2">
    <source>
        <dbReference type="ARBA" id="ARBA00022729"/>
    </source>
</evidence>
<feature type="active site" evidence="5">
    <location>
        <position position="257"/>
    </location>
</feature>
<keyword evidence="4" id="KW-1015">Disulfide bond</keyword>
<feature type="compositionally biased region" description="Low complexity" evidence="7">
    <location>
        <begin position="419"/>
        <end position="433"/>
    </location>
</feature>
<dbReference type="GO" id="GO:0006508">
    <property type="term" value="P:proteolysis"/>
    <property type="evidence" value="ECO:0007669"/>
    <property type="project" value="UniProtKB-KW"/>
</dbReference>
<feature type="chain" id="PRO_5008539499" evidence="8">
    <location>
        <begin position="21"/>
        <end position="478"/>
    </location>
</feature>
<evidence type="ECO:0000256" key="1">
    <source>
        <dbReference type="ARBA" id="ARBA00007447"/>
    </source>
</evidence>
<evidence type="ECO:0000256" key="5">
    <source>
        <dbReference type="PIRSR" id="PIRSR601461-1"/>
    </source>
</evidence>
<evidence type="ECO:0000256" key="8">
    <source>
        <dbReference type="SAM" id="SignalP"/>
    </source>
</evidence>
<keyword evidence="2 8" id="KW-0732">Signal</keyword>
<dbReference type="Proteomes" id="UP000094565">
    <property type="component" value="Chromosome 4"/>
</dbReference>
<feature type="domain" description="Peptidase A1" evidence="9">
    <location>
        <begin position="37"/>
        <end position="377"/>
    </location>
</feature>
<evidence type="ECO:0000256" key="4">
    <source>
        <dbReference type="ARBA" id="ARBA00023157"/>
    </source>
</evidence>
<evidence type="ECO:0000256" key="7">
    <source>
        <dbReference type="SAM" id="MobiDB-lite"/>
    </source>
</evidence>
<evidence type="ECO:0000313" key="10">
    <source>
        <dbReference type="EMBL" id="ANZ78047.1"/>
    </source>
</evidence>
<dbReference type="OrthoDB" id="771136at2759"/>
<dbReference type="InterPro" id="IPR033121">
    <property type="entry name" value="PEPTIDASE_A1"/>
</dbReference>
<evidence type="ECO:0000256" key="3">
    <source>
        <dbReference type="ARBA" id="ARBA00022750"/>
    </source>
</evidence>
<evidence type="ECO:0000259" key="9">
    <source>
        <dbReference type="PROSITE" id="PS51767"/>
    </source>
</evidence>
<keyword evidence="3 6" id="KW-0064">Aspartyl protease</keyword>
<dbReference type="PRINTS" id="PR00792">
    <property type="entry name" value="PEPSIN"/>
</dbReference>
<accession>A0A1B2JJ14</accession>
<dbReference type="GO" id="GO:0004190">
    <property type="term" value="F:aspartic-type endopeptidase activity"/>
    <property type="evidence" value="ECO:0007669"/>
    <property type="project" value="UniProtKB-KW"/>
</dbReference>
<reference evidence="10 11" key="1">
    <citation type="submission" date="2016-02" db="EMBL/GenBank/DDBJ databases">
        <title>Comparative genomic and transcriptomic foundation for Pichia pastoris.</title>
        <authorList>
            <person name="Love K.R."/>
            <person name="Shah K.A."/>
            <person name="Whittaker C.A."/>
            <person name="Wu J."/>
            <person name="Bartlett M.C."/>
            <person name="Ma D."/>
            <person name="Leeson R.L."/>
            <person name="Priest M."/>
            <person name="Young S.K."/>
            <person name="Love J.C."/>
        </authorList>
    </citation>
    <scope>NUCLEOTIDE SEQUENCE [LARGE SCALE GENOMIC DNA]</scope>
    <source>
        <strain evidence="10 11">ATCC 28485</strain>
    </source>
</reference>
<feature type="region of interest" description="Disordered" evidence="7">
    <location>
        <begin position="419"/>
        <end position="451"/>
    </location>
</feature>
<feature type="signal peptide" evidence="8">
    <location>
        <begin position="1"/>
        <end position="20"/>
    </location>
</feature>
<sequence length="478" mass="52864">MLPIHLFKFLLPFSLKLAAAEGNYKKLNLTRLNETYYAVVAYVGSDEQQINSVLIDTGSSDFWILDKSFCDSPTSESELLLNRYTNKESCEVYGSFDSDKSDTFQATDEEFFIAYGFESDSESVSGSFGADQVSIGDIHLDEVYFGLATNTSIMPPTLGLGPISWEADGKSYANFPYQMKKEGLIDVVAYSLSLGQTEGELLFGAIDHSKYNGTLLKTPILQKESGGMPVLLTRVALTNGSSSVFNETINEGYIYLDSGTPISPLPSKQFEDHFKHHGWTYDEETMNYSIECGSEGEKFILDYTLEYTISGDIVIKVPFEQMIVTVESDGKCYSSVAVTDEQSFSYSSEHGVFLAGDEVLRNAYVVYNLETQELAIAPAANNSEETEEDIEIISEDFDIPEAKDYSKFLEYWYTAPPTTTEYGPSSTSSGSVSKETRSTSEGTVSASESSRSEDIAASSVKPLSFWGLIVSLCQFFLY</sequence>
<dbReference type="InterPro" id="IPR001461">
    <property type="entry name" value="Aspartic_peptidase_A1"/>
</dbReference>
<dbReference type="PANTHER" id="PTHR47966:SF65">
    <property type="entry name" value="ASPARTIC-TYPE ENDOPEPTIDASE"/>
    <property type="match status" value="1"/>
</dbReference>
<keyword evidence="6" id="KW-0378">Hydrolase</keyword>
<dbReference type="PROSITE" id="PS00141">
    <property type="entry name" value="ASP_PROTEASE"/>
    <property type="match status" value="1"/>
</dbReference>
<evidence type="ECO:0000256" key="6">
    <source>
        <dbReference type="RuleBase" id="RU000454"/>
    </source>
</evidence>
<proteinExistence type="inferred from homology"/>
<dbReference type="EMBL" id="CP014587">
    <property type="protein sequence ID" value="ANZ78047.1"/>
    <property type="molecule type" value="Genomic_DNA"/>
</dbReference>
<dbReference type="Pfam" id="PF00026">
    <property type="entry name" value="Asp"/>
    <property type="match status" value="1"/>
</dbReference>
<comment type="similarity">
    <text evidence="1 6">Belongs to the peptidase A1 family.</text>
</comment>
<name>A0A1B2JJ14_PICPA</name>
<dbReference type="Gene3D" id="2.40.70.10">
    <property type="entry name" value="Acid Proteases"/>
    <property type="match status" value="2"/>
</dbReference>
<dbReference type="AlphaFoldDB" id="A0A1B2JJ14"/>
<gene>
    <name evidence="10" type="ORF">ATY40_BA7504761</name>
</gene>
<protein>
    <submittedName>
        <fullName evidence="10">BA75_04761T0</fullName>
    </submittedName>
</protein>
<evidence type="ECO:0000313" key="11">
    <source>
        <dbReference type="Proteomes" id="UP000094565"/>
    </source>
</evidence>
<feature type="active site" evidence="5">
    <location>
        <position position="56"/>
    </location>
</feature>
<dbReference type="InterPro" id="IPR001969">
    <property type="entry name" value="Aspartic_peptidase_AS"/>
</dbReference>
<keyword evidence="11" id="KW-1185">Reference proteome</keyword>